<dbReference type="RefSeq" id="WP_039513620.1">
    <property type="nucleotide sequence ID" value="NZ_CP046377.1"/>
</dbReference>
<dbReference type="GeneID" id="90771394"/>
<evidence type="ECO:0000313" key="6">
    <source>
        <dbReference type="Proteomes" id="UP001617714"/>
    </source>
</evidence>
<evidence type="ECO:0000256" key="1">
    <source>
        <dbReference type="ARBA" id="ARBA00022837"/>
    </source>
</evidence>
<dbReference type="Proteomes" id="UP001617714">
    <property type="component" value="Unassembled WGS sequence"/>
</dbReference>
<proteinExistence type="predicted"/>
<dbReference type="EMBL" id="JBIXKD010000002">
    <property type="protein sequence ID" value="MFJ5320180.1"/>
    <property type="molecule type" value="Genomic_DNA"/>
</dbReference>
<dbReference type="EMBL" id="CP046377">
    <property type="protein sequence ID" value="QHQ25734.1"/>
    <property type="molecule type" value="Genomic_DNA"/>
</dbReference>
<evidence type="ECO:0000313" key="5">
    <source>
        <dbReference type="Proteomes" id="UP000464054"/>
    </source>
</evidence>
<evidence type="ECO:0000313" key="4">
    <source>
        <dbReference type="EMBL" id="QHQ25734.1"/>
    </source>
</evidence>
<reference evidence="4" key="2">
    <citation type="journal article" date="2022" name="Plant Pathol J">
        <title>Comparative Genomic Analysis of Pathogenic Factors of Pectobacterium Species Isolated in South Korea Using Whole-Genome Sequencing.</title>
        <authorList>
            <person name="Jee S."/>
            <person name="Kang I.J."/>
            <person name="Bak G."/>
            <person name="Kang S."/>
            <person name="Lee J."/>
            <person name="Heu S."/>
            <person name="Hwang I."/>
        </authorList>
    </citation>
    <scope>NUCLEOTIDE SEQUENCE</scope>
    <source>
        <strain evidence="4">PZ1</strain>
    </source>
</reference>
<dbReference type="InterPro" id="IPR001343">
    <property type="entry name" value="Hemolysn_Ca-bd"/>
</dbReference>
<dbReference type="Gene3D" id="2.150.10.10">
    <property type="entry name" value="Serralysin-like metalloprotease, C-terminal"/>
    <property type="match status" value="1"/>
</dbReference>
<evidence type="ECO:0000256" key="2">
    <source>
        <dbReference type="ARBA" id="ARBA00023145"/>
    </source>
</evidence>
<dbReference type="AlphaFoldDB" id="A0AAP9IKU3"/>
<sequence length="706" mass="77970">MAITYEYHYGNGGFILSESQQKELEKLLIKQLALAGTGAKSLAVPLYDKILSYLPVPDINVGEYFKIYTWLQGAREVNNDSSVYSVFIRNYTKIQYELRHGELTEPELDILDNKINEASNNIGFELVRNIINHNGLLPGLEGLGVLDGGEAARKVFQGDIYPEGDFTGWAGTMLFPFLGYDRFYEEWLLTTEEINAEIRTGSGIVDRIIKEHSGTYDLIAALQANQETIDSYNLLESIYAVIRSFENVDKSQQEIIEQTNNFISTTYALPVDHPFLAGNKLPYDKILFQTTNLGFSSGSQVDDDYKDFWIGDRANYLNYIVHAGIGNDNILGVPTTYLGLIPGSALIDGGPGYDTLSYHATRDGGDNAVPLKLSISFEKIDSPLYNWRFSIDKSPSEGYSIYKGHDYAYSIEKFEGTNNSDTIIIKELPIFNENIIVDLLGSKTGYGDTIDLSHINHGVEVSLVGNEVVFPFEGEDNSSLIIRNMENIIGTSFDDILYGNDDSNIIVGGRGDNIIYGNGGADKFVITQGVNTIKDADSNDKLYINLSSVNQLTNQRDLGIELKGGFIIRSSSSNPGGDVVLQDGDTAVFYPTIPNPMNFSPALGGSRNMIDDTLGDQFIVRYTLSGSTLFVSASFANLDPAEAIIENYNAGDLGLKFKSLVVPNYSNAAASHASNMDQLVDQYVQLHSEMITDRFTLPTSSDLWYA</sequence>
<keyword evidence="1" id="KW-0106">Calcium</keyword>
<organism evidence="4 5">
    <name type="scientific">Pectobacterium parvum</name>
    <dbReference type="NCBI Taxonomy" id="2778550"/>
    <lineage>
        <taxon>Bacteria</taxon>
        <taxon>Pseudomonadati</taxon>
        <taxon>Pseudomonadota</taxon>
        <taxon>Gammaproteobacteria</taxon>
        <taxon>Enterobacterales</taxon>
        <taxon>Pectobacteriaceae</taxon>
        <taxon>Pectobacterium</taxon>
    </lineage>
</organism>
<dbReference type="Pfam" id="PF00353">
    <property type="entry name" value="HemolysinCabind"/>
    <property type="match status" value="1"/>
</dbReference>
<gene>
    <name evidence="3" type="ORF">ACIPSN_02085</name>
    <name evidence="4" type="ORF">GMX10_18090</name>
</gene>
<reference evidence="5" key="1">
    <citation type="submission" date="2019-11" db="EMBL/GenBank/DDBJ databases">
        <authorList>
            <person name="Jee S."/>
        </authorList>
    </citation>
    <scope>NUCLEOTIDE SEQUENCE [LARGE SCALE GENOMIC DNA]</scope>
    <source>
        <strain evidence="5">PZ1</strain>
    </source>
</reference>
<reference evidence="3 6" key="3">
    <citation type="submission" date="2024-10" db="EMBL/GenBank/DDBJ databases">
        <authorList>
            <person name="Lu C.-H."/>
        </authorList>
    </citation>
    <scope>NUCLEOTIDE SEQUENCE [LARGE SCALE GENOMIC DNA]</scope>
    <source>
        <strain evidence="3 6">22QBSP01-2</strain>
    </source>
</reference>
<keyword evidence="6" id="KW-1185">Reference proteome</keyword>
<protein>
    <submittedName>
        <fullName evidence="3">Calcium-binding protein</fullName>
    </submittedName>
</protein>
<dbReference type="SUPFAM" id="SSF51120">
    <property type="entry name" value="beta-Roll"/>
    <property type="match status" value="1"/>
</dbReference>
<accession>A0AAP9IKU3</accession>
<dbReference type="InterPro" id="IPR011049">
    <property type="entry name" value="Serralysin-like_metalloprot_C"/>
</dbReference>
<evidence type="ECO:0000313" key="3">
    <source>
        <dbReference type="EMBL" id="MFJ5320180.1"/>
    </source>
</evidence>
<name>A0AAP9IKU3_9GAMM</name>
<keyword evidence="2" id="KW-0865">Zymogen</keyword>
<dbReference type="Proteomes" id="UP000464054">
    <property type="component" value="Chromosome"/>
</dbReference>
<dbReference type="GO" id="GO:0005509">
    <property type="term" value="F:calcium ion binding"/>
    <property type="evidence" value="ECO:0007669"/>
    <property type="project" value="InterPro"/>
</dbReference>